<keyword evidence="2" id="KW-1185">Reference proteome</keyword>
<dbReference type="Pfam" id="PF19318">
    <property type="entry name" value="DUF5918"/>
    <property type="match status" value="1"/>
</dbReference>
<dbReference type="GO" id="GO:0034450">
    <property type="term" value="F:ubiquitin-ubiquitin ligase activity"/>
    <property type="evidence" value="ECO:0007669"/>
    <property type="project" value="TreeGrafter"/>
</dbReference>
<dbReference type="CDD" id="cd16660">
    <property type="entry name" value="RING-Ubox_RNF37"/>
    <property type="match status" value="1"/>
</dbReference>
<dbReference type="InterPro" id="IPR039847">
    <property type="entry name" value="Ubox5"/>
</dbReference>
<dbReference type="GO" id="GO:0000209">
    <property type="term" value="P:protein polyubiquitination"/>
    <property type="evidence" value="ECO:0007669"/>
    <property type="project" value="TreeGrafter"/>
</dbReference>
<dbReference type="PANTHER" id="PTHR13492:SF2">
    <property type="entry name" value="RING FINGER PROTEIN 37"/>
    <property type="match status" value="1"/>
</dbReference>
<dbReference type="InterPro" id="IPR039925">
    <property type="entry name" value="RNF37_RING-Ubox"/>
</dbReference>
<protein>
    <submittedName>
        <fullName evidence="3">RING finger protein 37</fullName>
    </submittedName>
</protein>
<evidence type="ECO:0000259" key="1">
    <source>
        <dbReference type="PROSITE" id="PS51698"/>
    </source>
</evidence>
<dbReference type="InterPro" id="IPR045696">
    <property type="entry name" value="Ubox5_N"/>
</dbReference>
<dbReference type="OrthoDB" id="20295at2759"/>
<dbReference type="GO" id="GO:0005634">
    <property type="term" value="C:nucleus"/>
    <property type="evidence" value="ECO:0007669"/>
    <property type="project" value="TreeGrafter"/>
</dbReference>
<name>A0A6I9WZD8_9HYME</name>
<dbReference type="KEGG" id="pbar:105432426"/>
<dbReference type="Proteomes" id="UP000504615">
    <property type="component" value="Unplaced"/>
</dbReference>
<dbReference type="Pfam" id="PF04564">
    <property type="entry name" value="U-box"/>
    <property type="match status" value="1"/>
</dbReference>
<dbReference type="PANTHER" id="PTHR13492">
    <property type="entry name" value="RING FINGER PROTEIN 37"/>
    <property type="match status" value="1"/>
</dbReference>
<evidence type="ECO:0000313" key="3">
    <source>
        <dbReference type="RefSeq" id="XP_011645528.1"/>
    </source>
</evidence>
<feature type="domain" description="U-box" evidence="1">
    <location>
        <begin position="215"/>
        <end position="295"/>
    </location>
</feature>
<dbReference type="InterPro" id="IPR003613">
    <property type="entry name" value="Ubox_domain"/>
</dbReference>
<sequence>MLLNFCDPRLRPEIQCSAISTEGYEVTNLISGSSKGYLAYACIKPPIHIDITFLCNVRINHILIWPSVGSQKSSGFQLYSRNTDDNNTPYSLLSSGFLSPNDAGLLFYPCEIDLERISVPENFLRRYIKISMGYLTKSAHVLRITICKTENSVPALGKVEVWGTVSPRCGKDVTASVHALWAKHEAALASPIIEHKIDTTVNVRDNKQKDDIALEVPESFLDPITWELMTQPVILPSGKIIDQTTLEKFGEKEAIWGRSLSDPFTGIPFSEDRRPILATVLKSRIDKFLLDNSNQSEIKKIPRVLGRSSVSILAGDRRRLIEIPKCVLNKNPLKRAAEDTKPDICKQITDNNSQRIKKHCHKLPAIISKRSTANITVKPKQLTKILTSSEVANNDSFNYQQNESDTSLADVDNLLDNNVKSLLSNMKRFNTPEKREVHNISNICECCDNSILYKLPCKHVVCRKVLLSIENSQCKSCGLSYKSNEVERIHDILSS</sequence>
<dbReference type="AlphaFoldDB" id="A0A6I9WZD8"/>
<dbReference type="RefSeq" id="XP_011645528.1">
    <property type="nucleotide sequence ID" value="XM_011647226.2"/>
</dbReference>
<dbReference type="SUPFAM" id="SSF57850">
    <property type="entry name" value="RING/U-box"/>
    <property type="match status" value="1"/>
</dbReference>
<evidence type="ECO:0000313" key="2">
    <source>
        <dbReference type="Proteomes" id="UP000504615"/>
    </source>
</evidence>
<dbReference type="InterPro" id="IPR013083">
    <property type="entry name" value="Znf_RING/FYVE/PHD"/>
</dbReference>
<dbReference type="PROSITE" id="PS51698">
    <property type="entry name" value="U_BOX"/>
    <property type="match status" value="1"/>
</dbReference>
<dbReference type="SMART" id="SM00504">
    <property type="entry name" value="Ubox"/>
    <property type="match status" value="1"/>
</dbReference>
<dbReference type="GO" id="GO:0031625">
    <property type="term" value="F:ubiquitin protein ligase binding"/>
    <property type="evidence" value="ECO:0007669"/>
    <property type="project" value="TreeGrafter"/>
</dbReference>
<proteinExistence type="predicted"/>
<accession>A0A6I9WZD8</accession>
<gene>
    <name evidence="3" type="primary">LOC105432426</name>
</gene>
<dbReference type="Gene3D" id="3.30.40.10">
    <property type="entry name" value="Zinc/RING finger domain, C3HC4 (zinc finger)"/>
    <property type="match status" value="1"/>
</dbReference>
<organism evidence="2 3">
    <name type="scientific">Pogonomyrmex barbatus</name>
    <name type="common">red harvester ant</name>
    <dbReference type="NCBI Taxonomy" id="144034"/>
    <lineage>
        <taxon>Eukaryota</taxon>
        <taxon>Metazoa</taxon>
        <taxon>Ecdysozoa</taxon>
        <taxon>Arthropoda</taxon>
        <taxon>Hexapoda</taxon>
        <taxon>Insecta</taxon>
        <taxon>Pterygota</taxon>
        <taxon>Neoptera</taxon>
        <taxon>Endopterygota</taxon>
        <taxon>Hymenoptera</taxon>
        <taxon>Apocrita</taxon>
        <taxon>Aculeata</taxon>
        <taxon>Formicoidea</taxon>
        <taxon>Formicidae</taxon>
        <taxon>Myrmicinae</taxon>
        <taxon>Pogonomyrmex</taxon>
    </lineage>
</organism>
<reference evidence="3" key="1">
    <citation type="submission" date="2025-08" db="UniProtKB">
        <authorList>
            <consortium name="RefSeq"/>
        </authorList>
    </citation>
    <scope>IDENTIFICATION</scope>
</reference>
<dbReference type="GeneID" id="105432426"/>